<keyword evidence="1" id="KW-0378">Hydrolase</keyword>
<feature type="domain" description="GAG-pre-integrase" evidence="5">
    <location>
        <begin position="505"/>
        <end position="574"/>
    </location>
</feature>
<dbReference type="InterPro" id="IPR043502">
    <property type="entry name" value="DNA/RNA_pol_sf"/>
</dbReference>
<feature type="region of interest" description="Disordered" evidence="2">
    <location>
        <begin position="671"/>
        <end position="690"/>
    </location>
</feature>
<evidence type="ECO:0000313" key="7">
    <source>
        <dbReference type="EMBL" id="GJS92338.1"/>
    </source>
</evidence>
<evidence type="ECO:0000256" key="2">
    <source>
        <dbReference type="SAM" id="MobiDB-lite"/>
    </source>
</evidence>
<keyword evidence="1" id="KW-0064">Aspartyl protease</keyword>
<dbReference type="EMBL" id="BQNB010011575">
    <property type="protein sequence ID" value="GJS92338.1"/>
    <property type="molecule type" value="Genomic_DNA"/>
</dbReference>
<evidence type="ECO:0000256" key="1">
    <source>
        <dbReference type="ARBA" id="ARBA00022750"/>
    </source>
</evidence>
<dbReference type="PANTHER" id="PTHR11439">
    <property type="entry name" value="GAG-POL-RELATED RETROTRANSPOSON"/>
    <property type="match status" value="1"/>
</dbReference>
<comment type="caution">
    <text evidence="7">The sequence shown here is derived from an EMBL/GenBank/DDBJ whole genome shotgun (WGS) entry which is preliminary data.</text>
</comment>
<dbReference type="Pfam" id="PF13976">
    <property type="entry name" value="gag_pre-integrs"/>
    <property type="match status" value="1"/>
</dbReference>
<keyword evidence="1" id="KW-0645">Protease</keyword>
<reference evidence="7" key="1">
    <citation type="journal article" date="2022" name="Int. J. Mol. Sci.">
        <title>Draft Genome of Tanacetum Coccineum: Genomic Comparison of Closely Related Tanacetum-Family Plants.</title>
        <authorList>
            <person name="Yamashiro T."/>
            <person name="Shiraishi A."/>
            <person name="Nakayama K."/>
            <person name="Satake H."/>
        </authorList>
    </citation>
    <scope>NUCLEOTIDE SEQUENCE</scope>
</reference>
<proteinExistence type="predicted"/>
<evidence type="ECO:0000259" key="6">
    <source>
        <dbReference type="Pfam" id="PF22936"/>
    </source>
</evidence>
<protein>
    <submittedName>
        <fullName evidence="7">Retrovirus-related pol polyprotein from transposon TNT 1-94</fullName>
    </submittedName>
</protein>
<dbReference type="SUPFAM" id="SSF56672">
    <property type="entry name" value="DNA/RNA polymerases"/>
    <property type="match status" value="1"/>
</dbReference>
<keyword evidence="8" id="KW-1185">Reference proteome</keyword>
<organism evidence="7 8">
    <name type="scientific">Tanacetum coccineum</name>
    <dbReference type="NCBI Taxonomy" id="301880"/>
    <lineage>
        <taxon>Eukaryota</taxon>
        <taxon>Viridiplantae</taxon>
        <taxon>Streptophyta</taxon>
        <taxon>Embryophyta</taxon>
        <taxon>Tracheophyta</taxon>
        <taxon>Spermatophyta</taxon>
        <taxon>Magnoliopsida</taxon>
        <taxon>eudicotyledons</taxon>
        <taxon>Gunneridae</taxon>
        <taxon>Pentapetalae</taxon>
        <taxon>asterids</taxon>
        <taxon>campanulids</taxon>
        <taxon>Asterales</taxon>
        <taxon>Asteraceae</taxon>
        <taxon>Asteroideae</taxon>
        <taxon>Anthemideae</taxon>
        <taxon>Anthemidinae</taxon>
        <taxon>Tanacetum</taxon>
    </lineage>
</organism>
<gene>
    <name evidence="7" type="ORF">Tco_0774974</name>
</gene>
<evidence type="ECO:0000259" key="4">
    <source>
        <dbReference type="Pfam" id="PF07727"/>
    </source>
</evidence>
<dbReference type="Proteomes" id="UP001151760">
    <property type="component" value="Unassembled WGS sequence"/>
</dbReference>
<reference evidence="7" key="2">
    <citation type="submission" date="2022-01" db="EMBL/GenBank/DDBJ databases">
        <authorList>
            <person name="Yamashiro T."/>
            <person name="Shiraishi A."/>
            <person name="Satake H."/>
            <person name="Nakayama K."/>
        </authorList>
    </citation>
    <scope>NUCLEOTIDE SEQUENCE</scope>
</reference>
<feature type="chain" id="PRO_5045709636" evidence="3">
    <location>
        <begin position="20"/>
        <end position="1219"/>
    </location>
</feature>
<dbReference type="PANTHER" id="PTHR11439:SF463">
    <property type="entry name" value="REVERSE TRANSCRIPTASE TY1_COPIA-TYPE DOMAIN-CONTAINING PROTEIN"/>
    <property type="match status" value="1"/>
</dbReference>
<dbReference type="InterPro" id="IPR025724">
    <property type="entry name" value="GAG-pre-integrase_dom"/>
</dbReference>
<feature type="compositionally biased region" description="Low complexity" evidence="2">
    <location>
        <begin position="363"/>
        <end position="380"/>
    </location>
</feature>
<feature type="domain" description="Retrovirus-related Pol polyprotein from transposon TNT 1-94-like beta-barrel" evidence="6">
    <location>
        <begin position="402"/>
        <end position="477"/>
    </location>
</feature>
<feature type="signal peptide" evidence="3">
    <location>
        <begin position="1"/>
        <end position="19"/>
    </location>
</feature>
<evidence type="ECO:0000313" key="8">
    <source>
        <dbReference type="Proteomes" id="UP001151760"/>
    </source>
</evidence>
<sequence length="1219" mass="138798">MSKNLSLLLYLAFMISPDGEKDTRSCQEYLNDLEKEYQERDLLAKSKRFFKKGSQSKYNKVKAKLAILSSSTSSKSLMIKNKGLAEAYEWDEEDVSSDDNEMTEVKVLMALADDESIAIGKESARNREWVKITMKNLHTLLDIEDNDERKYFLDYLCIDLNYVEEQRNNLLLKHRDIVQELNTCKEQLLVLKQEKLDFLTMQHVNTEILKEKKNLRKELKELTTITETWLNNPSNSGQTDLVFVKSSAEDTKVSIPGIERPWLSEAEGLTLPNHDTGRILPAESQVKIINPSVFITDSSATEYDSTNESLVCSTHLPPLEKLAGAKPIFGPKTIKSILKSNSTFKAETLKGVTINEPSSAPVKGNKNGSASKNNSAPAGKLKNVKVEDDSPLSINDIKKPIWYLDNGCSRHMTGVKSYLHKYVEQPGPKVVFGDDSTCITEGYGSIKCYGIVFTKIAFVNGLKYNLVSISQLCDAKYIIQFDEKRGIIFNSKKEIVMIATRVRDVYVLDMTSFAQESCFFAKATENLNWLWLKRLAHLNFKTNNKLAKQNLVIGLPLLVYSKDKPCSLHEKGKHHSSSFKTKQTSSIKKCLHLLHMDLFGPVTPKSINYEKYTLVIINEYSRYQVNSNIVSFIEPYERPEPIVIETEGSFDQNDQADQNDHSAQDDEILNDDQSEHSNHNNDNYIIDNLPNTDDVQTSEPLFSLDEDASVLNIIPIPTNPSLSIPSMASLAPQDIWSQDKHIELVNIIGNLGGGMLTRTMAKEISAALAHECLFVDFLSKDEPKRNKVWILVPTSYGKTTIGSKWVFRNKRDENGIVIKNKAILVVQGYNQQEGIDYDEIFAPVARLEVIKIFLAFATYMNFTVYQMDVKSAFLNGKLKEEVYVKQPPGFESSEFPNYVFKLDKAFYGLKQAPRAWYETLSTFLTKHKFIKQSERGILINQEKYVKDLLKKYDINGSLVKTPMVPPNNLGPDLNGKSVNETQYRGMIGSLMYLTASRPDIQFFTCLCARYQANPKESYLIDVKRIFKYLKGTSGLDLWYPKCSSFDLKGYSDSDYDGCNMDRKSTLGSCQLLGGKLVCWSAKKQDHILKGDIELHFIPTQYQLIDIFTKPLDEPTFKRLICELDWTNDRYLVDTSLIHIESRKSPITVLFDVDTGRISIHHCETKEYHSESSGKITRIMHSISAFWFWLSKAGADCHLFNINFYRSEKSKDDVFNLRKN</sequence>
<evidence type="ECO:0000259" key="5">
    <source>
        <dbReference type="Pfam" id="PF13976"/>
    </source>
</evidence>
<keyword evidence="3" id="KW-0732">Signal</keyword>
<evidence type="ECO:0000256" key="3">
    <source>
        <dbReference type="SAM" id="SignalP"/>
    </source>
</evidence>
<dbReference type="Pfam" id="PF22936">
    <property type="entry name" value="Pol_BBD"/>
    <property type="match status" value="1"/>
</dbReference>
<dbReference type="InterPro" id="IPR013103">
    <property type="entry name" value="RVT_2"/>
</dbReference>
<accession>A0ABQ4ZPZ8</accession>
<name>A0ABQ4ZPZ8_9ASTR</name>
<feature type="domain" description="Reverse transcriptase Ty1/copia-type" evidence="4">
    <location>
        <begin position="786"/>
        <end position="940"/>
    </location>
</feature>
<dbReference type="Pfam" id="PF07727">
    <property type="entry name" value="RVT_2"/>
    <property type="match status" value="1"/>
</dbReference>
<feature type="region of interest" description="Disordered" evidence="2">
    <location>
        <begin position="355"/>
        <end position="382"/>
    </location>
</feature>
<dbReference type="InterPro" id="IPR054722">
    <property type="entry name" value="PolX-like_BBD"/>
</dbReference>